<name>A0A4Q9PJI2_9APHY</name>
<sequence>MRGNRASSGPRPWSLLAIAECDTHLRAWNKIGSLLKRTVCMYSAFLWLTSTRRTLDSGSASSRSCTKKMEPSIDHGYQQALVDGDQSG</sequence>
<accession>A0A4Q9PJI2</accession>
<gene>
    <name evidence="2" type="ORF">BD310DRAFT_936345</name>
</gene>
<keyword evidence="3" id="KW-1185">Reference proteome</keyword>
<protein>
    <submittedName>
        <fullName evidence="2">Uncharacterized protein</fullName>
    </submittedName>
</protein>
<reference evidence="2 3" key="1">
    <citation type="submission" date="2019-01" db="EMBL/GenBank/DDBJ databases">
        <title>Draft genome sequences of three monokaryotic isolates of the white-rot basidiomycete fungus Dichomitus squalens.</title>
        <authorList>
            <consortium name="DOE Joint Genome Institute"/>
            <person name="Lopez S.C."/>
            <person name="Andreopoulos B."/>
            <person name="Pangilinan J."/>
            <person name="Lipzen A."/>
            <person name="Riley R."/>
            <person name="Ahrendt S."/>
            <person name="Ng V."/>
            <person name="Barry K."/>
            <person name="Daum C."/>
            <person name="Grigoriev I.V."/>
            <person name="Hilden K.S."/>
            <person name="Makela M.R."/>
            <person name="de Vries R.P."/>
        </authorList>
    </citation>
    <scope>NUCLEOTIDE SEQUENCE [LARGE SCALE GENOMIC DNA]</scope>
    <source>
        <strain evidence="2 3">CBS 464.89</strain>
    </source>
</reference>
<evidence type="ECO:0000313" key="3">
    <source>
        <dbReference type="Proteomes" id="UP000292082"/>
    </source>
</evidence>
<feature type="region of interest" description="Disordered" evidence="1">
    <location>
        <begin position="56"/>
        <end position="88"/>
    </location>
</feature>
<dbReference type="EMBL" id="ML145193">
    <property type="protein sequence ID" value="TBU54257.1"/>
    <property type="molecule type" value="Genomic_DNA"/>
</dbReference>
<evidence type="ECO:0000256" key="1">
    <source>
        <dbReference type="SAM" id="MobiDB-lite"/>
    </source>
</evidence>
<dbReference type="Proteomes" id="UP000292082">
    <property type="component" value="Unassembled WGS sequence"/>
</dbReference>
<proteinExistence type="predicted"/>
<organism evidence="2 3">
    <name type="scientific">Dichomitus squalens</name>
    <dbReference type="NCBI Taxonomy" id="114155"/>
    <lineage>
        <taxon>Eukaryota</taxon>
        <taxon>Fungi</taxon>
        <taxon>Dikarya</taxon>
        <taxon>Basidiomycota</taxon>
        <taxon>Agaricomycotina</taxon>
        <taxon>Agaricomycetes</taxon>
        <taxon>Polyporales</taxon>
        <taxon>Polyporaceae</taxon>
        <taxon>Dichomitus</taxon>
    </lineage>
</organism>
<evidence type="ECO:0000313" key="2">
    <source>
        <dbReference type="EMBL" id="TBU54257.1"/>
    </source>
</evidence>
<dbReference type="AlphaFoldDB" id="A0A4Q9PJI2"/>